<feature type="domain" description="FIP-RBD" evidence="5">
    <location>
        <begin position="422"/>
        <end position="484"/>
    </location>
</feature>
<dbReference type="GO" id="GO:0045055">
    <property type="term" value="P:regulated exocytosis"/>
    <property type="evidence" value="ECO:0000318"/>
    <property type="project" value="GO_Central"/>
</dbReference>
<dbReference type="PROSITE" id="PS50004">
    <property type="entry name" value="C2"/>
    <property type="match status" value="1"/>
</dbReference>
<dbReference type="Gene3D" id="1.20.5.2440">
    <property type="match status" value="1"/>
</dbReference>
<organism evidence="6 7">
    <name type="scientific">Caenorhabditis briggsae</name>
    <dbReference type="NCBI Taxonomy" id="6238"/>
    <lineage>
        <taxon>Eukaryota</taxon>
        <taxon>Metazoa</taxon>
        <taxon>Ecdysozoa</taxon>
        <taxon>Nematoda</taxon>
        <taxon>Chromadorea</taxon>
        <taxon>Rhabditida</taxon>
        <taxon>Rhabditina</taxon>
        <taxon>Rhabditomorpha</taxon>
        <taxon>Rhabditoidea</taxon>
        <taxon>Rhabditidae</taxon>
        <taxon>Peloderinae</taxon>
        <taxon>Caenorhabditis</taxon>
    </lineage>
</organism>
<evidence type="ECO:0000256" key="2">
    <source>
        <dbReference type="ARBA" id="ARBA00022753"/>
    </source>
</evidence>
<dbReference type="InParanoid" id="A8WIU8"/>
<feature type="domain" description="C2" evidence="4">
    <location>
        <begin position="33"/>
        <end position="152"/>
    </location>
</feature>
<evidence type="ECO:0000256" key="3">
    <source>
        <dbReference type="SAM" id="MobiDB-lite"/>
    </source>
</evidence>
<sequence length="496" mass="54601">MTIFQWIFGYFFGFCSNKRIKAGTDKKKKKEHQPPVVQNQPSEDVKMEPNTMLAHITAARGLYMKNKTSLEAFATVTLQGKGSLRSRCATEAMHTEGDCRWDEVCEFKLSDKFNAVVVSVHSKSKLGSGELIGRCELELENAKLLHGQTNWLRLKKKNSDEKYRGEVQIRLEFNYEKPSMSISSLSLNQLGQEAGGKEEKSGGGGLMSKMKRKITQAKNGHKKAEDTMSMASAWSATSKISTKSNKSKIFGKIGSKLGLGGKDKEKTLPPGTFLTPMDNHLDQTTNGGLYETANSSNGHGGGGSTSRNSRCGIGGNGLQRIRQHEQLVPPAILVLRRHEQLVDESVRGFNVSRSTRRRSSSACSNATSTDNTPTSRFGIGTGIGVISGAATLPHAMTSPVMSHHQEMFRRSGSIRSTASSGFGGSQKNHQKIIDPTNSDDLLAVIDSLKLELQVKDSRMKDMQGYMDQLISRVMERNPELLAAQNTTQKQSRMRFF</sequence>
<dbReference type="Proteomes" id="UP000008549">
    <property type="component" value="Unassembled WGS sequence"/>
</dbReference>
<reference evidence="6 7" key="2">
    <citation type="journal article" date="2011" name="PLoS Genet.">
        <title>Caenorhabditis briggsae recombinant inbred line genotypes reveal inter-strain incompatibility and the evolution of recombination.</title>
        <authorList>
            <person name="Ross J.A."/>
            <person name="Koboldt D.C."/>
            <person name="Staisch J.E."/>
            <person name="Chamberlin H.M."/>
            <person name="Gupta B.P."/>
            <person name="Miller R.D."/>
            <person name="Baird S.E."/>
            <person name="Haag E.S."/>
        </authorList>
    </citation>
    <scope>NUCLEOTIDE SEQUENCE [LARGE SCALE GENOMIC DNA]</scope>
    <source>
        <strain evidence="6 7">AF16</strain>
    </source>
</reference>
<keyword evidence="7" id="KW-1185">Reference proteome</keyword>
<name>A8WIU8_CAEBR</name>
<dbReference type="InterPro" id="IPR019018">
    <property type="entry name" value="Rab-bd_FIP-RBD"/>
</dbReference>
<dbReference type="AlphaFoldDB" id="A8WIU8"/>
<dbReference type="SMART" id="SM00239">
    <property type="entry name" value="C2"/>
    <property type="match status" value="1"/>
</dbReference>
<evidence type="ECO:0000313" key="7">
    <source>
        <dbReference type="Proteomes" id="UP000008549"/>
    </source>
</evidence>
<dbReference type="OMA" id="MSMASAW"/>
<dbReference type="Gene3D" id="2.60.40.150">
    <property type="entry name" value="C2 domain"/>
    <property type="match status" value="1"/>
</dbReference>
<evidence type="ECO:0000313" key="8">
    <source>
        <dbReference type="WormBase" id="CBG23567a"/>
    </source>
</evidence>
<dbReference type="GO" id="GO:0031267">
    <property type="term" value="F:small GTPase binding"/>
    <property type="evidence" value="ECO:0007669"/>
    <property type="project" value="InterPro"/>
</dbReference>
<dbReference type="EMBL" id="HE601343">
    <property type="protein sequence ID" value="CAP20391.2"/>
    <property type="molecule type" value="Genomic_DNA"/>
</dbReference>
<dbReference type="InterPro" id="IPR035892">
    <property type="entry name" value="C2_domain_sf"/>
</dbReference>
<dbReference type="STRING" id="6238.A8WIU8"/>
<evidence type="ECO:0000313" key="6">
    <source>
        <dbReference type="EMBL" id="CAP20391.2"/>
    </source>
</evidence>
<feature type="compositionally biased region" description="Low complexity" evidence="3">
    <location>
        <begin position="360"/>
        <end position="372"/>
    </location>
</feature>
<dbReference type="FunFam" id="2.60.40.150:FF:000358">
    <property type="entry name" value="Rab-11 Family Interacting-Protein"/>
    <property type="match status" value="1"/>
</dbReference>
<evidence type="ECO:0000259" key="5">
    <source>
        <dbReference type="PROSITE" id="PS51511"/>
    </source>
</evidence>
<dbReference type="PANTHER" id="PTHR15746:SF23">
    <property type="entry name" value="RAB11 INTERACTING PROTEIN, ISOFORM A"/>
    <property type="match status" value="1"/>
</dbReference>
<accession>A8WIU8</accession>
<protein>
    <submittedName>
        <fullName evidence="6">Protein CBG23567</fullName>
    </submittedName>
</protein>
<feature type="region of interest" description="Disordered" evidence="3">
    <location>
        <begin position="259"/>
        <end position="316"/>
    </location>
</feature>
<dbReference type="PROSITE" id="PS51511">
    <property type="entry name" value="FIP_RBD"/>
    <property type="match status" value="1"/>
</dbReference>
<comment type="subcellular location">
    <subcellularLocation>
        <location evidence="1">Recycling endosome</location>
    </subcellularLocation>
</comment>
<dbReference type="HOGENOM" id="CLU_630443_0_0_1"/>
<proteinExistence type="predicted"/>
<dbReference type="InterPro" id="IPR000008">
    <property type="entry name" value="C2_dom"/>
</dbReference>
<keyword evidence="2" id="KW-0967">Endosome</keyword>
<feature type="region of interest" description="Disordered" evidence="3">
    <location>
        <begin position="350"/>
        <end position="377"/>
    </location>
</feature>
<dbReference type="SUPFAM" id="SSF49562">
    <property type="entry name" value="C2 domain (Calcium/lipid-binding domain, CaLB)"/>
    <property type="match status" value="1"/>
</dbReference>
<dbReference type="Pfam" id="PF00168">
    <property type="entry name" value="C2"/>
    <property type="match status" value="1"/>
</dbReference>
<dbReference type="WormBase" id="CBG23567a">
    <property type="protein sequence ID" value="CBP48829"/>
    <property type="gene ID" value="WBGene00041894"/>
    <property type="gene designation" value="Cbr-rfip-2"/>
</dbReference>
<dbReference type="eggNOG" id="ENOG502SG4V">
    <property type="taxonomic scope" value="Eukaryota"/>
</dbReference>
<gene>
    <name evidence="8" type="primary">rfip-2</name>
    <name evidence="6 8" type="ORF">CBG23567</name>
    <name evidence="6" type="ORF">CBG_23567</name>
</gene>
<feature type="region of interest" description="Disordered" evidence="3">
    <location>
        <begin position="24"/>
        <end position="45"/>
    </location>
</feature>
<evidence type="ECO:0000256" key="1">
    <source>
        <dbReference type="ARBA" id="ARBA00004172"/>
    </source>
</evidence>
<reference evidence="6 7" key="1">
    <citation type="journal article" date="2003" name="PLoS Biol.">
        <title>The genome sequence of Caenorhabditis briggsae: a platform for comparative genomics.</title>
        <authorList>
            <person name="Stein L.D."/>
            <person name="Bao Z."/>
            <person name="Blasiar D."/>
            <person name="Blumenthal T."/>
            <person name="Brent M.R."/>
            <person name="Chen N."/>
            <person name="Chinwalla A."/>
            <person name="Clarke L."/>
            <person name="Clee C."/>
            <person name="Coghlan A."/>
            <person name="Coulson A."/>
            <person name="D'Eustachio P."/>
            <person name="Fitch D.H."/>
            <person name="Fulton L.A."/>
            <person name="Fulton R.E."/>
            <person name="Griffiths-Jones S."/>
            <person name="Harris T.W."/>
            <person name="Hillier L.W."/>
            <person name="Kamath R."/>
            <person name="Kuwabara P.E."/>
            <person name="Mardis E.R."/>
            <person name="Marra M.A."/>
            <person name="Miner T.L."/>
            <person name="Minx P."/>
            <person name="Mullikin J.C."/>
            <person name="Plumb R.W."/>
            <person name="Rogers J."/>
            <person name="Schein J.E."/>
            <person name="Sohrmann M."/>
            <person name="Spieth J."/>
            <person name="Stajich J.E."/>
            <person name="Wei C."/>
            <person name="Willey D."/>
            <person name="Wilson R.K."/>
            <person name="Durbin R."/>
            <person name="Waterston R.H."/>
        </authorList>
    </citation>
    <scope>NUCLEOTIDE SEQUENCE [LARGE SCALE GENOMIC DNA]</scope>
    <source>
        <strain evidence="6 7">AF16</strain>
    </source>
</reference>
<dbReference type="FunFam" id="1.20.5.2440:FF:000010">
    <property type="entry name" value="Rab-11 Family Interacting-Protein"/>
    <property type="match status" value="1"/>
</dbReference>
<dbReference type="PANTHER" id="PTHR15746">
    <property type="entry name" value="RAB11-RELATED"/>
    <property type="match status" value="1"/>
</dbReference>
<dbReference type="FunCoup" id="A8WIU8">
    <property type="interactions" value="189"/>
</dbReference>
<dbReference type="InterPro" id="IPR037789">
    <property type="entry name" value="FIP_classI"/>
</dbReference>
<evidence type="ECO:0000259" key="4">
    <source>
        <dbReference type="PROSITE" id="PS50004"/>
    </source>
</evidence>
<dbReference type="GO" id="GO:0055037">
    <property type="term" value="C:recycling endosome"/>
    <property type="evidence" value="ECO:0007669"/>
    <property type="project" value="UniProtKB-SubCell"/>
</dbReference>